<evidence type="ECO:0000256" key="1">
    <source>
        <dbReference type="SAM" id="MobiDB-lite"/>
    </source>
</evidence>
<protein>
    <submittedName>
        <fullName evidence="2">Uncharacterized protein</fullName>
    </submittedName>
</protein>
<dbReference type="OrthoDB" id="2795339at2759"/>
<evidence type="ECO:0000313" key="2">
    <source>
        <dbReference type="EMBL" id="GBE78607.1"/>
    </source>
</evidence>
<dbReference type="RefSeq" id="XP_027609520.1">
    <property type="nucleotide sequence ID" value="XM_027753719.1"/>
</dbReference>
<sequence>MSATTKHSTSEQHPTDSDTALITGYPWIDIYGECDMKFFLFPPADRIDQDGMIHPPASVINFPPYDRLPVMLVGSAMESASRPPVLHCGWVANEEMLLQYARDHRLPVFKHSPFQNMLVDSSSHDGSTGNKSDNVDVSRSLTADDFDPKSGPTMTYTMLLRDALFCMIEELNSKSPWPINISSVVHSSAPGGPHIISLFTNHDFAEAPSASMVEALRLRLGEPEQPKWYLSHTRWKWAPADVPAPYRR</sequence>
<dbReference type="EMBL" id="BFAD01000001">
    <property type="protein sequence ID" value="GBE78607.1"/>
    <property type="molecule type" value="Genomic_DNA"/>
</dbReference>
<name>A0A401G8X1_9APHY</name>
<dbReference type="InParanoid" id="A0A401G8X1"/>
<gene>
    <name evidence="2" type="ORF">SCP_0114960</name>
</gene>
<dbReference type="AlphaFoldDB" id="A0A401G8X1"/>
<accession>A0A401G8X1</accession>
<dbReference type="GeneID" id="38775524"/>
<proteinExistence type="predicted"/>
<comment type="caution">
    <text evidence="2">The sequence shown here is derived from an EMBL/GenBank/DDBJ whole genome shotgun (WGS) entry which is preliminary data.</text>
</comment>
<keyword evidence="3" id="KW-1185">Reference proteome</keyword>
<organism evidence="2 3">
    <name type="scientific">Sparassis crispa</name>
    <dbReference type="NCBI Taxonomy" id="139825"/>
    <lineage>
        <taxon>Eukaryota</taxon>
        <taxon>Fungi</taxon>
        <taxon>Dikarya</taxon>
        <taxon>Basidiomycota</taxon>
        <taxon>Agaricomycotina</taxon>
        <taxon>Agaricomycetes</taxon>
        <taxon>Polyporales</taxon>
        <taxon>Sparassidaceae</taxon>
        <taxon>Sparassis</taxon>
    </lineage>
</organism>
<feature type="compositionally biased region" description="Polar residues" evidence="1">
    <location>
        <begin position="120"/>
        <end position="141"/>
    </location>
</feature>
<evidence type="ECO:0000313" key="3">
    <source>
        <dbReference type="Proteomes" id="UP000287166"/>
    </source>
</evidence>
<feature type="region of interest" description="Disordered" evidence="1">
    <location>
        <begin position="120"/>
        <end position="146"/>
    </location>
</feature>
<dbReference type="Proteomes" id="UP000287166">
    <property type="component" value="Unassembled WGS sequence"/>
</dbReference>
<reference evidence="2 3" key="1">
    <citation type="journal article" date="2018" name="Sci. Rep.">
        <title>Genome sequence of the cauliflower mushroom Sparassis crispa (Hanabiratake) and its association with beneficial usage.</title>
        <authorList>
            <person name="Kiyama R."/>
            <person name="Furutani Y."/>
            <person name="Kawaguchi K."/>
            <person name="Nakanishi T."/>
        </authorList>
    </citation>
    <scope>NUCLEOTIDE SEQUENCE [LARGE SCALE GENOMIC DNA]</scope>
</reference>